<feature type="domain" description="Mur ligase central" evidence="4">
    <location>
        <begin position="205"/>
        <end position="289"/>
    </location>
</feature>
<comment type="subcellular location">
    <subcellularLocation>
        <location evidence="2">Cytoplasm</location>
    </subcellularLocation>
</comment>
<organism evidence="5 6">
    <name type="scientific">Candidatus Falkowbacteria bacterium CG10_big_fil_rev_8_21_14_0_10_43_11</name>
    <dbReference type="NCBI Taxonomy" id="1974568"/>
    <lineage>
        <taxon>Bacteria</taxon>
        <taxon>Candidatus Falkowiibacteriota</taxon>
    </lineage>
</organism>
<dbReference type="GO" id="GO:0016881">
    <property type="term" value="F:acid-amino acid ligase activity"/>
    <property type="evidence" value="ECO:0007669"/>
    <property type="project" value="InterPro"/>
</dbReference>
<dbReference type="GO" id="GO:0005737">
    <property type="term" value="C:cytoplasm"/>
    <property type="evidence" value="ECO:0007669"/>
    <property type="project" value="UniProtKB-SubCell"/>
</dbReference>
<dbReference type="GO" id="GO:0009252">
    <property type="term" value="P:peptidoglycan biosynthetic process"/>
    <property type="evidence" value="ECO:0007669"/>
    <property type="project" value="UniProtKB-UniPathway"/>
</dbReference>
<dbReference type="GO" id="GO:0005524">
    <property type="term" value="F:ATP binding"/>
    <property type="evidence" value="ECO:0007669"/>
    <property type="project" value="InterPro"/>
</dbReference>
<dbReference type="AlphaFoldDB" id="A0A2M6WMG2"/>
<dbReference type="InterPro" id="IPR005761">
    <property type="entry name" value="UDP-N-AcMur-Glu-dNH2Pim_ligase"/>
</dbReference>
<feature type="domain" description="Mur ligase C-terminal" evidence="3">
    <location>
        <begin position="334"/>
        <end position="457"/>
    </location>
</feature>
<keyword evidence="2" id="KW-0961">Cell wall biogenesis/degradation</keyword>
<dbReference type="PANTHER" id="PTHR23135:SF4">
    <property type="entry name" value="UDP-N-ACETYLMURAMOYL-L-ALANYL-D-GLUTAMATE--2,6-DIAMINOPIMELATE LIGASE MURE HOMOLOG, CHLOROPLASTIC"/>
    <property type="match status" value="1"/>
</dbReference>
<dbReference type="EMBL" id="PFAS01000021">
    <property type="protein sequence ID" value="PIT93969.1"/>
    <property type="molecule type" value="Genomic_DNA"/>
</dbReference>
<evidence type="ECO:0000256" key="1">
    <source>
        <dbReference type="ARBA" id="ARBA00005898"/>
    </source>
</evidence>
<dbReference type="GO" id="GO:0008360">
    <property type="term" value="P:regulation of cell shape"/>
    <property type="evidence" value="ECO:0007669"/>
    <property type="project" value="UniProtKB-KW"/>
</dbReference>
<feature type="domain" description="Mur ligase central" evidence="4">
    <location>
        <begin position="55"/>
        <end position="202"/>
    </location>
</feature>
<evidence type="ECO:0000259" key="4">
    <source>
        <dbReference type="Pfam" id="PF08245"/>
    </source>
</evidence>
<comment type="similarity">
    <text evidence="1">Belongs to the MurCDEF family. MurE subfamily.</text>
</comment>
<accession>A0A2M6WMG2</accession>
<dbReference type="SUPFAM" id="SSF53244">
    <property type="entry name" value="MurD-like peptide ligases, peptide-binding domain"/>
    <property type="match status" value="1"/>
</dbReference>
<proteinExistence type="inferred from homology"/>
<dbReference type="GO" id="GO:0071555">
    <property type="term" value="P:cell wall organization"/>
    <property type="evidence" value="ECO:0007669"/>
    <property type="project" value="UniProtKB-KW"/>
</dbReference>
<dbReference type="Pfam" id="PF08245">
    <property type="entry name" value="Mur_ligase_M"/>
    <property type="match status" value="2"/>
</dbReference>
<gene>
    <name evidence="5" type="ORF">COU00_01500</name>
</gene>
<dbReference type="GO" id="GO:0051301">
    <property type="term" value="P:cell division"/>
    <property type="evidence" value="ECO:0007669"/>
    <property type="project" value="UniProtKB-KW"/>
</dbReference>
<protein>
    <recommendedName>
        <fullName evidence="7">UDP-N-acetylmuramoyl-L-alanyl-D-glutamate--2, 6-diaminopimelate ligase</fullName>
    </recommendedName>
</protein>
<dbReference type="SUPFAM" id="SSF53623">
    <property type="entry name" value="MurD-like peptide ligases, catalytic domain"/>
    <property type="match status" value="1"/>
</dbReference>
<keyword evidence="2" id="KW-0131">Cell cycle</keyword>
<evidence type="ECO:0000313" key="5">
    <source>
        <dbReference type="EMBL" id="PIT93969.1"/>
    </source>
</evidence>
<sequence length="487" mass="54778">MLNYCKISVQLLYIIKKLIPIKLFKKLQPAYHFVLAWLAAVLHRFPSNKLIVIGVTGTTGKSTSVHLIAKTLEYAGYKVGYTSTAMFKVAEKEWMNDKKMTMPGRFFTQSMLRRMAKAGCEYAIIETTSQGIEQFRHRFINYDILVFTGLYSEHIEAHGGFENYKLAKGKLFAHLARCQPKYVNAKKKVQLIKNEIKKIHLERVKKIIIANGDDEYAEYFLGFKAEEKLVYKVESHKVHKVADNSITQIVANNVAVKSDGVQFFVDGVEFNLQLMGEFNIYNALTAVCVGLIQGLSLEQIKDGLEKINGVPGRFERITHLTPDPSPYKGERSNTNFTVIVDYAYEPKAVEKLYEAIKLIEHNKIIHVLGSAGGGRDVARRPVLGKTAGERADIIIVTNEDPYDDDPQIIIDQVALGAEQVGKILDKNLFKIMDRREAIKKALQFACAGDLVLITGKGCEQAICVAGGKKIPWDDREVVREELGKFTP</sequence>
<dbReference type="Gene3D" id="3.40.1190.10">
    <property type="entry name" value="Mur-like, catalytic domain"/>
    <property type="match status" value="1"/>
</dbReference>
<evidence type="ECO:0000313" key="6">
    <source>
        <dbReference type="Proteomes" id="UP000229335"/>
    </source>
</evidence>
<reference evidence="6" key="1">
    <citation type="submission" date="2017-09" db="EMBL/GenBank/DDBJ databases">
        <title>Depth-based differentiation of microbial function through sediment-hosted aquifers and enrichment of novel symbionts in the deep terrestrial subsurface.</title>
        <authorList>
            <person name="Probst A.J."/>
            <person name="Ladd B."/>
            <person name="Jarett J.K."/>
            <person name="Geller-Mcgrath D.E."/>
            <person name="Sieber C.M.K."/>
            <person name="Emerson J.B."/>
            <person name="Anantharaman K."/>
            <person name="Thomas B.C."/>
            <person name="Malmstrom R."/>
            <person name="Stieglmeier M."/>
            <person name="Klingl A."/>
            <person name="Woyke T."/>
            <person name="Ryan C.M."/>
            <person name="Banfield J.F."/>
        </authorList>
    </citation>
    <scope>NUCLEOTIDE SEQUENCE [LARGE SCALE GENOMIC DNA]</scope>
</reference>
<keyword evidence="2" id="KW-0132">Cell division</keyword>
<dbReference type="PANTHER" id="PTHR23135">
    <property type="entry name" value="MUR LIGASE FAMILY MEMBER"/>
    <property type="match status" value="1"/>
</dbReference>
<dbReference type="InterPro" id="IPR004101">
    <property type="entry name" value="Mur_ligase_C"/>
</dbReference>
<dbReference type="Gene3D" id="3.90.190.20">
    <property type="entry name" value="Mur ligase, C-terminal domain"/>
    <property type="match status" value="1"/>
</dbReference>
<evidence type="ECO:0000256" key="2">
    <source>
        <dbReference type="RuleBase" id="RU004135"/>
    </source>
</evidence>
<dbReference type="InterPro" id="IPR036615">
    <property type="entry name" value="Mur_ligase_C_dom_sf"/>
</dbReference>
<evidence type="ECO:0000259" key="3">
    <source>
        <dbReference type="Pfam" id="PF02875"/>
    </source>
</evidence>
<keyword evidence="2" id="KW-0133">Cell shape</keyword>
<dbReference type="Proteomes" id="UP000229335">
    <property type="component" value="Unassembled WGS sequence"/>
</dbReference>
<evidence type="ECO:0008006" key="7">
    <source>
        <dbReference type="Google" id="ProtNLM"/>
    </source>
</evidence>
<comment type="caution">
    <text evidence="5">The sequence shown here is derived from an EMBL/GenBank/DDBJ whole genome shotgun (WGS) entry which is preliminary data.</text>
</comment>
<dbReference type="InterPro" id="IPR036565">
    <property type="entry name" value="Mur-like_cat_sf"/>
</dbReference>
<dbReference type="UniPathway" id="UPA00219"/>
<name>A0A2M6WMG2_9BACT</name>
<dbReference type="InterPro" id="IPR013221">
    <property type="entry name" value="Mur_ligase_cen"/>
</dbReference>
<dbReference type="NCBIfam" id="TIGR01085">
    <property type="entry name" value="murE"/>
    <property type="match status" value="1"/>
</dbReference>
<dbReference type="Pfam" id="PF02875">
    <property type="entry name" value="Mur_ligase_C"/>
    <property type="match status" value="1"/>
</dbReference>
<comment type="pathway">
    <text evidence="2">Cell wall biogenesis; peptidoglycan biosynthesis.</text>
</comment>
<keyword evidence="2" id="KW-0573">Peptidoglycan synthesis</keyword>